<evidence type="ECO:0000313" key="1">
    <source>
        <dbReference type="EMBL" id="UQC90204.1"/>
    </source>
</evidence>
<proteinExistence type="predicted"/>
<dbReference type="EMBL" id="CP019480">
    <property type="protein sequence ID" value="UQC90204.1"/>
    <property type="molecule type" value="Genomic_DNA"/>
</dbReference>
<dbReference type="RefSeq" id="XP_049151805.1">
    <property type="nucleotide sequence ID" value="XM_049294658.1"/>
</dbReference>
<gene>
    <name evidence="1" type="ORF">CLUP02_15734</name>
</gene>
<dbReference type="GeneID" id="73349668"/>
<reference evidence="1" key="1">
    <citation type="journal article" date="2021" name="Mol. Plant Microbe Interact.">
        <title>Complete Genome Sequence of the Plant-Pathogenic Fungus Colletotrichum lupini.</title>
        <authorList>
            <person name="Baroncelli R."/>
            <person name="Pensec F."/>
            <person name="Da Lio D."/>
            <person name="Boufleur T."/>
            <person name="Vicente I."/>
            <person name="Sarrocco S."/>
            <person name="Picot A."/>
            <person name="Baraldi E."/>
            <person name="Sukno S."/>
            <person name="Thon M."/>
            <person name="Le Floch G."/>
        </authorList>
    </citation>
    <scope>NUCLEOTIDE SEQUENCE</scope>
    <source>
        <strain evidence="1">IMI 504893</strain>
    </source>
</reference>
<accession>A0A9Q8WNU6</accession>
<dbReference type="AlphaFoldDB" id="A0A9Q8WNU6"/>
<organism evidence="1 2">
    <name type="scientific">Colletotrichum lupini</name>
    <dbReference type="NCBI Taxonomy" id="145971"/>
    <lineage>
        <taxon>Eukaryota</taxon>
        <taxon>Fungi</taxon>
        <taxon>Dikarya</taxon>
        <taxon>Ascomycota</taxon>
        <taxon>Pezizomycotina</taxon>
        <taxon>Sordariomycetes</taxon>
        <taxon>Hypocreomycetidae</taxon>
        <taxon>Glomerellales</taxon>
        <taxon>Glomerellaceae</taxon>
        <taxon>Colletotrichum</taxon>
        <taxon>Colletotrichum acutatum species complex</taxon>
    </lineage>
</organism>
<dbReference type="KEGG" id="clup:CLUP02_15734"/>
<protein>
    <submittedName>
        <fullName evidence="1">Uncharacterized protein</fullName>
    </submittedName>
</protein>
<name>A0A9Q8WNU6_9PEZI</name>
<sequence length="145" mass="15967">GACSDKPESGNFDRSSNPHAPLSAVFTHSTYRTSERCEPPSPLFLFLPLVCQRARSTPRLWGKRGWDGIGEKGCRLTATRSILLTADAGNTRMVPFVLRHGSTVPPLRPYRLSCNGWLGLPGLGSLMACCVESQLAIFCQCREDW</sequence>
<feature type="non-terminal residue" evidence="1">
    <location>
        <position position="1"/>
    </location>
</feature>
<dbReference type="Proteomes" id="UP000830671">
    <property type="component" value="Chromosome 8"/>
</dbReference>
<evidence type="ECO:0000313" key="2">
    <source>
        <dbReference type="Proteomes" id="UP000830671"/>
    </source>
</evidence>
<keyword evidence="2" id="KW-1185">Reference proteome</keyword>